<protein>
    <submittedName>
        <fullName evidence="1">Uncharacterized protein</fullName>
    </submittedName>
</protein>
<organism evidence="1 2">
    <name type="scientific">Streptococcus mitis 18/56</name>
    <dbReference type="NCBI Taxonomy" id="1340485"/>
    <lineage>
        <taxon>Bacteria</taxon>
        <taxon>Bacillati</taxon>
        <taxon>Bacillota</taxon>
        <taxon>Bacilli</taxon>
        <taxon>Lactobacillales</taxon>
        <taxon>Streptococcaceae</taxon>
        <taxon>Streptococcus</taxon>
        <taxon>Streptococcus mitis group</taxon>
    </lineage>
</organism>
<name>S7XGX9_STRMT</name>
<comment type="caution">
    <text evidence="1">The sequence shown here is derived from an EMBL/GenBank/DDBJ whole genome shotgun (WGS) entry which is preliminary data.</text>
</comment>
<gene>
    <name evidence="1" type="ORF">M059_08625</name>
</gene>
<dbReference type="AlphaFoldDB" id="S7XGX9"/>
<dbReference type="EMBL" id="ATAA01000020">
    <property type="protein sequence ID" value="EPR93577.1"/>
    <property type="molecule type" value="Genomic_DNA"/>
</dbReference>
<reference evidence="1 2" key="1">
    <citation type="submission" date="2013-06" db="EMBL/GenBank/DDBJ databases">
        <title>Genome sequencing of Streptococcus mitis strains.</title>
        <authorList>
            <person name="Ikryannikova L.N."/>
            <person name="Ilina E.N."/>
            <person name="Kostryukova E.S."/>
            <person name="Semashko T.A."/>
            <person name="Savinova T.A."/>
            <person name="Karpova I.Y."/>
            <person name="Larin A.K."/>
            <person name="Ischenko D.S."/>
            <person name="Dubovickaya V.A."/>
            <person name="Sidorenko S.V."/>
            <person name="Govorun V.M."/>
        </authorList>
    </citation>
    <scope>NUCLEOTIDE SEQUENCE [LARGE SCALE GENOMIC DNA]</scope>
    <source>
        <strain evidence="1 2">18/56</strain>
    </source>
</reference>
<proteinExistence type="predicted"/>
<accession>S7XGX9</accession>
<evidence type="ECO:0000313" key="2">
    <source>
        <dbReference type="Proteomes" id="UP000014970"/>
    </source>
</evidence>
<sequence length="38" mass="4488">MKIKLKTPLQIQPFMVEWILCEISAGKHEARQQVSYDK</sequence>
<dbReference type="Proteomes" id="UP000014970">
    <property type="component" value="Unassembled WGS sequence"/>
</dbReference>
<evidence type="ECO:0000313" key="1">
    <source>
        <dbReference type="EMBL" id="EPR93577.1"/>
    </source>
</evidence>